<dbReference type="SUPFAM" id="SSF53187">
    <property type="entry name" value="Zn-dependent exopeptidases"/>
    <property type="match status" value="1"/>
</dbReference>
<dbReference type="RefSeq" id="WP_083560699.1">
    <property type="nucleotide sequence ID" value="NZ_FOIB01000013.1"/>
</dbReference>
<dbReference type="Proteomes" id="UP000321514">
    <property type="component" value="Unassembled WGS sequence"/>
</dbReference>
<feature type="domain" description="Peptidase M28" evidence="1">
    <location>
        <begin position="73"/>
        <end position="147"/>
    </location>
</feature>
<dbReference type="Pfam" id="PF04389">
    <property type="entry name" value="Peptidase_M28"/>
    <property type="match status" value="1"/>
</dbReference>
<organism evidence="2 5">
    <name type="scientific">Myxococcus fulvus</name>
    <dbReference type="NCBI Taxonomy" id="33"/>
    <lineage>
        <taxon>Bacteria</taxon>
        <taxon>Pseudomonadati</taxon>
        <taxon>Myxococcota</taxon>
        <taxon>Myxococcia</taxon>
        <taxon>Myxococcales</taxon>
        <taxon>Cystobacterineae</taxon>
        <taxon>Myxococcaceae</taxon>
        <taxon>Myxococcus</taxon>
    </lineage>
</organism>
<evidence type="ECO:0000313" key="2">
    <source>
        <dbReference type="EMBL" id="GEN11865.1"/>
    </source>
</evidence>
<dbReference type="EMBL" id="BJXR01000050">
    <property type="protein sequence ID" value="GEN11865.1"/>
    <property type="molecule type" value="Genomic_DNA"/>
</dbReference>
<dbReference type="InterPro" id="IPR045175">
    <property type="entry name" value="M28_fam"/>
</dbReference>
<evidence type="ECO:0000313" key="3">
    <source>
        <dbReference type="EMBL" id="SEU38666.1"/>
    </source>
</evidence>
<protein>
    <submittedName>
        <fullName evidence="2">Peptidase M28</fullName>
    </submittedName>
    <submittedName>
        <fullName evidence="3">Peptidase family M28</fullName>
    </submittedName>
</protein>
<accession>A0A511TCF3</accession>
<dbReference type="Proteomes" id="UP000183760">
    <property type="component" value="Unassembled WGS sequence"/>
</dbReference>
<dbReference type="GO" id="GO:0008235">
    <property type="term" value="F:metalloexopeptidase activity"/>
    <property type="evidence" value="ECO:0007669"/>
    <property type="project" value="InterPro"/>
</dbReference>
<evidence type="ECO:0000313" key="5">
    <source>
        <dbReference type="Proteomes" id="UP000321514"/>
    </source>
</evidence>
<dbReference type="PANTHER" id="PTHR12147:SF26">
    <property type="entry name" value="PEPTIDASE M28 DOMAIN-CONTAINING PROTEIN"/>
    <property type="match status" value="1"/>
</dbReference>
<dbReference type="EMBL" id="FOIB01000013">
    <property type="protein sequence ID" value="SEU38666.1"/>
    <property type="molecule type" value="Genomic_DNA"/>
</dbReference>
<proteinExistence type="predicted"/>
<dbReference type="OrthoDB" id="9789219at2"/>
<reference evidence="2 5" key="2">
    <citation type="submission" date="2019-07" db="EMBL/GenBank/DDBJ databases">
        <title>Whole genome shotgun sequence of Myxococcus fulvus NBRC 100333.</title>
        <authorList>
            <person name="Hosoyama A."/>
            <person name="Uohara A."/>
            <person name="Ohji S."/>
            <person name="Ichikawa N."/>
        </authorList>
    </citation>
    <scope>NUCLEOTIDE SEQUENCE [LARGE SCALE GENOMIC DNA]</scope>
    <source>
        <strain evidence="2 5">NBRC 100333</strain>
    </source>
</reference>
<sequence length="296" mass="32059">MVIRERAAEAVVSFPDRAVVEAEARLLRWVEHLAIPRHFVVNARNNAWVRDALAEAFEQLGLEVRIQGRYGNVVALPRSAKGRTVTFVAAHYDSVPNCPGADDNASGLAVMLECARTLALRGAGEGVGFLAFNAEEDGFLGSYDFVTHGVPALPCGLGTTHVLEMVGFRERSGVAQQLPLPWVPKGLRSPDFLGLLAKGRSNGAVDRALGSDAAAGLRLMGAKTWGPLYRLLPDLARSDHVPFWLADRPAVLWTDTANFRNPHYHRATDTPDTLDPSFMREVSELLVAVVSAESAA</sequence>
<gene>
    <name evidence="2" type="ORF">MFU01_69020</name>
    <name evidence="3" type="ORF">SAMN05443572_113155</name>
</gene>
<comment type="caution">
    <text evidence="2">The sequence shown here is derived from an EMBL/GenBank/DDBJ whole genome shotgun (WGS) entry which is preliminary data.</text>
</comment>
<name>A0A511TCF3_MYXFU</name>
<keyword evidence="4" id="KW-1185">Reference proteome</keyword>
<dbReference type="Gene3D" id="3.40.630.10">
    <property type="entry name" value="Zn peptidases"/>
    <property type="match status" value="1"/>
</dbReference>
<dbReference type="InterPro" id="IPR007484">
    <property type="entry name" value="Peptidase_M28"/>
</dbReference>
<dbReference type="STRING" id="1334629.MFUL124B02_10525"/>
<evidence type="ECO:0000313" key="4">
    <source>
        <dbReference type="Proteomes" id="UP000183760"/>
    </source>
</evidence>
<dbReference type="PANTHER" id="PTHR12147">
    <property type="entry name" value="METALLOPEPTIDASE M28 FAMILY MEMBER"/>
    <property type="match status" value="1"/>
</dbReference>
<dbReference type="GO" id="GO:0006508">
    <property type="term" value="P:proteolysis"/>
    <property type="evidence" value="ECO:0007669"/>
    <property type="project" value="InterPro"/>
</dbReference>
<evidence type="ECO:0000259" key="1">
    <source>
        <dbReference type="Pfam" id="PF04389"/>
    </source>
</evidence>
<dbReference type="AlphaFoldDB" id="A0A511TCF3"/>
<reference evidence="3 4" key="1">
    <citation type="submission" date="2016-10" db="EMBL/GenBank/DDBJ databases">
        <authorList>
            <person name="Varghese N."/>
            <person name="Submissions S."/>
        </authorList>
    </citation>
    <scope>NUCLEOTIDE SEQUENCE [LARGE SCALE GENOMIC DNA]</scope>
    <source>
        <strain evidence="3 4">DSM 16525</strain>
    </source>
</reference>